<keyword evidence="20" id="KW-1185">Reference proteome</keyword>
<reference evidence="18 20" key="2">
    <citation type="journal article" date="2013" name="Nature">
        <title>Insights into bilaterian evolution from three spiralian genomes.</title>
        <authorList>
            <person name="Simakov O."/>
            <person name="Marletaz F."/>
            <person name="Cho S.J."/>
            <person name="Edsinger-Gonzales E."/>
            <person name="Havlak P."/>
            <person name="Hellsten U."/>
            <person name="Kuo D.H."/>
            <person name="Larsson T."/>
            <person name="Lv J."/>
            <person name="Arendt D."/>
            <person name="Savage R."/>
            <person name="Osoegawa K."/>
            <person name="de Jong P."/>
            <person name="Grimwood J."/>
            <person name="Chapman J.A."/>
            <person name="Shapiro H."/>
            <person name="Aerts A."/>
            <person name="Otillar R.P."/>
            <person name="Terry A.Y."/>
            <person name="Boore J.L."/>
            <person name="Grigoriev I.V."/>
            <person name="Lindberg D.R."/>
            <person name="Seaver E.C."/>
            <person name="Weisblat D.A."/>
            <person name="Putnam N.H."/>
            <person name="Rokhsar D.S."/>
        </authorList>
    </citation>
    <scope>NUCLEOTIDE SEQUENCE</scope>
    <source>
        <strain evidence="18 20">I ESC-2004</strain>
    </source>
</reference>
<dbReference type="PANTHER" id="PTHR46003:SF1">
    <property type="entry name" value="HOST CELL FACTOR"/>
    <property type="match status" value="1"/>
</dbReference>
<evidence type="ECO:0000256" key="11">
    <source>
        <dbReference type="ARBA" id="ARBA00023180"/>
    </source>
</evidence>
<organism evidence="18">
    <name type="scientific">Capitella teleta</name>
    <name type="common">Polychaete worm</name>
    <dbReference type="NCBI Taxonomy" id="283909"/>
    <lineage>
        <taxon>Eukaryota</taxon>
        <taxon>Metazoa</taxon>
        <taxon>Spiralia</taxon>
        <taxon>Lophotrochozoa</taxon>
        <taxon>Annelida</taxon>
        <taxon>Polychaeta</taxon>
        <taxon>Sedentaria</taxon>
        <taxon>Scolecida</taxon>
        <taxon>Capitellidae</taxon>
        <taxon>Capitella</taxon>
    </lineage>
</organism>
<dbReference type="InterPro" id="IPR003961">
    <property type="entry name" value="FN3_dom"/>
</dbReference>
<dbReference type="InterPro" id="IPR059124">
    <property type="entry name" value="Kelch_HCF"/>
</dbReference>
<dbReference type="InterPro" id="IPR043536">
    <property type="entry name" value="HCF1/2"/>
</dbReference>
<feature type="region of interest" description="Disordered" evidence="16">
    <location>
        <begin position="175"/>
        <end position="194"/>
    </location>
</feature>
<comment type="subcellular location">
    <subcellularLocation>
        <location evidence="1">Nucleus</location>
    </subcellularLocation>
</comment>
<dbReference type="OMA" id="QVCCRDM"/>
<evidence type="ECO:0000256" key="7">
    <source>
        <dbReference type="ARBA" id="ARBA00022813"/>
    </source>
</evidence>
<evidence type="ECO:0000256" key="13">
    <source>
        <dbReference type="ARBA" id="ARBA00023306"/>
    </source>
</evidence>
<dbReference type="FunFam" id="2.120.10.80:FF:000015">
    <property type="entry name" value="host cell factor 1 isoform X1"/>
    <property type="match status" value="1"/>
</dbReference>
<evidence type="ECO:0000256" key="6">
    <source>
        <dbReference type="ARBA" id="ARBA00022737"/>
    </source>
</evidence>
<evidence type="ECO:0000313" key="18">
    <source>
        <dbReference type="EMBL" id="ELU12324.1"/>
    </source>
</evidence>
<evidence type="ECO:0000256" key="9">
    <source>
        <dbReference type="ARBA" id="ARBA00022853"/>
    </source>
</evidence>
<dbReference type="Proteomes" id="UP000014760">
    <property type="component" value="Unassembled WGS sequence"/>
</dbReference>
<gene>
    <name evidence="18" type="ORF">CAPTEDRAFT_168792</name>
</gene>
<dbReference type="AlphaFoldDB" id="R7V1A3"/>
<evidence type="ECO:0000256" key="14">
    <source>
        <dbReference type="ARBA" id="ARBA00074287"/>
    </source>
</evidence>
<evidence type="ECO:0000313" key="20">
    <source>
        <dbReference type="Proteomes" id="UP000014760"/>
    </source>
</evidence>
<dbReference type="STRING" id="283909.R7V1A3"/>
<evidence type="ECO:0000256" key="12">
    <source>
        <dbReference type="ARBA" id="ARBA00023242"/>
    </source>
</evidence>
<dbReference type="SMART" id="SM00060">
    <property type="entry name" value="FN3"/>
    <property type="match status" value="2"/>
</dbReference>
<keyword evidence="7" id="KW-0068">Autocatalytic cleavage</keyword>
<keyword evidence="6" id="KW-0677">Repeat</keyword>
<reference evidence="19" key="3">
    <citation type="submission" date="2015-06" db="UniProtKB">
        <authorList>
            <consortium name="EnsemblMetazoa"/>
        </authorList>
    </citation>
    <scope>IDENTIFICATION</scope>
</reference>
<dbReference type="OrthoDB" id="10001928at2759"/>
<keyword evidence="13" id="KW-0131">Cell cycle</keyword>
<evidence type="ECO:0000256" key="3">
    <source>
        <dbReference type="ARBA" id="ARBA00022481"/>
    </source>
</evidence>
<evidence type="ECO:0000256" key="1">
    <source>
        <dbReference type="ARBA" id="ARBA00004123"/>
    </source>
</evidence>
<feature type="domain" description="Fibronectin type-III" evidence="17">
    <location>
        <begin position="579"/>
        <end position="687"/>
    </location>
</feature>
<dbReference type="FunFam" id="2.120.10.80:FF:000008">
    <property type="entry name" value="host cell factor 1 isoform X1"/>
    <property type="match status" value="1"/>
</dbReference>
<keyword evidence="5" id="KW-0597">Phosphoprotein</keyword>
<reference evidence="20" key="1">
    <citation type="submission" date="2012-12" db="EMBL/GenBank/DDBJ databases">
        <authorList>
            <person name="Hellsten U."/>
            <person name="Grimwood J."/>
            <person name="Chapman J.A."/>
            <person name="Shapiro H."/>
            <person name="Aerts A."/>
            <person name="Otillar R.P."/>
            <person name="Terry A.Y."/>
            <person name="Boore J.L."/>
            <person name="Simakov O."/>
            <person name="Marletaz F."/>
            <person name="Cho S.-J."/>
            <person name="Edsinger-Gonzales E."/>
            <person name="Havlak P."/>
            <person name="Kuo D.-H."/>
            <person name="Larsson T."/>
            <person name="Lv J."/>
            <person name="Arendt D."/>
            <person name="Savage R."/>
            <person name="Osoegawa K."/>
            <person name="de Jong P."/>
            <person name="Lindberg D.R."/>
            <person name="Seaver E.C."/>
            <person name="Weisblat D.A."/>
            <person name="Putnam N.H."/>
            <person name="Grigoriev I.V."/>
            <person name="Rokhsar D.S."/>
        </authorList>
    </citation>
    <scope>NUCLEOTIDE SEQUENCE</scope>
    <source>
        <strain evidence="20">I ESC-2004</strain>
    </source>
</reference>
<dbReference type="Pfam" id="PF13854">
    <property type="entry name" value="Kelch_HCF"/>
    <property type="match status" value="1"/>
</dbReference>
<dbReference type="GO" id="GO:0035097">
    <property type="term" value="C:histone methyltransferase complex"/>
    <property type="evidence" value="ECO:0007669"/>
    <property type="project" value="TreeGrafter"/>
</dbReference>
<keyword evidence="10" id="KW-0007">Acetylation</keyword>
<dbReference type="SUPFAM" id="SSF117281">
    <property type="entry name" value="Kelch motif"/>
    <property type="match status" value="1"/>
</dbReference>
<dbReference type="Gene3D" id="6.10.250.2590">
    <property type="match status" value="1"/>
</dbReference>
<keyword evidence="11" id="KW-0325">Glycoprotein</keyword>
<keyword evidence="4" id="KW-1017">Isopeptide bond</keyword>
<name>R7V1A3_CAPTE</name>
<keyword evidence="3" id="KW-0488">Methylation</keyword>
<evidence type="ECO:0000256" key="10">
    <source>
        <dbReference type="ARBA" id="ARBA00022990"/>
    </source>
</evidence>
<dbReference type="HOGENOM" id="CLU_002603_1_0_1"/>
<evidence type="ECO:0000259" key="17">
    <source>
        <dbReference type="PROSITE" id="PS50853"/>
    </source>
</evidence>
<dbReference type="InterPro" id="IPR036116">
    <property type="entry name" value="FN3_sf"/>
</dbReference>
<evidence type="ECO:0000256" key="5">
    <source>
        <dbReference type="ARBA" id="ARBA00022553"/>
    </source>
</evidence>
<dbReference type="InterPro" id="IPR015915">
    <property type="entry name" value="Kelch-typ_b-propeller"/>
</dbReference>
<evidence type="ECO:0000256" key="15">
    <source>
        <dbReference type="ARBA" id="ARBA00081526"/>
    </source>
</evidence>
<protein>
    <recommendedName>
        <fullName evidence="14">Host cell factor 1</fullName>
    </recommendedName>
    <alternativeName>
        <fullName evidence="15">C1 factor</fullName>
    </alternativeName>
</protein>
<evidence type="ECO:0000313" key="19">
    <source>
        <dbReference type="EnsemblMetazoa" id="CapteP168792"/>
    </source>
</evidence>
<dbReference type="GO" id="GO:0003713">
    <property type="term" value="F:transcription coactivator activity"/>
    <property type="evidence" value="ECO:0007669"/>
    <property type="project" value="TreeGrafter"/>
</dbReference>
<dbReference type="Gene3D" id="2.60.40.10">
    <property type="entry name" value="Immunoglobulins"/>
    <property type="match status" value="2"/>
</dbReference>
<dbReference type="GO" id="GO:0006338">
    <property type="term" value="P:chromatin remodeling"/>
    <property type="evidence" value="ECO:0007669"/>
    <property type="project" value="TreeGrafter"/>
</dbReference>
<sequence length="845" mass="91368">MAAPILKWKRITNTNGPCPRPRHGHRAVAIKDLMVVFGGGNEGIVDELHVFNTATNQWFVPAVRGDIPPGCAAYGFVCDGTRILVFGGMVEYGKYSNEVYELQASRWEWKRLKPRPPKNSHPPCPRLGHSFTLLGNKVYLFGGLANESEDPKNNIPRYLNDLFTLELRPNSSHMSWDNPITEGQPPPPRESHSAVTYANKDGSCPRMIIYGGMSGCRLGDLWQLEIDTWTWTKPSILGIPPLPRSLHSATIIGNRMFVFGGWVPLVMDDVKVATHEKEWKCTNTLASLNLDSMTWEPLAMEVFEDALPRARAGHCSVAIHSRLYVWSGRDGYRKAWNNQVCFKDLWFLETEKPPAPSRVQLVRASTNTLEVCWGSVPTADAYLLQLQKYDMPPSLALTPSSTAPAQTTTPTPITTPKIVTPSMRPMNPMGITQIRPSASIQQIVQGTPTTVRMATPRMRQRSPITVSSQAVKVMGSQPGSQPQIISIAAPKTASTTATTSGMSGIAALAAAAAATQKITTSAMTTPTHTSGVRVVTPTIVTPSGIKQIPQGATIVKLVTTQAGGTGKPTAIITSQAGSTPSNILGISSVQPQVRTVQKKDPANTWYDVGIIKTTSTIVAHYHLPSEAGQQPAELSVSDIDVVSVPDQGVLKRQELLPGTAYKFRVAGINACGRGSFSEVSAFKTCLPGFPGAPSAIKISKSPEGAHLSWEPPQNTAGKITEYSVYLAVRNASAQGAEQPKPAGGAAQLAFVRVYCGPNPTCVVTQPSLSSAHIDYTTKPAIIFRIAARNEKGYGPATQVRWLQDQAQQAMAAAAQVKSVKRTLPLQDSSKQMTVTNVKKFKTEEN</sequence>
<accession>R7V1A3</accession>
<dbReference type="PANTHER" id="PTHR46003">
    <property type="entry name" value="HOST CELL FACTOR"/>
    <property type="match status" value="1"/>
</dbReference>
<dbReference type="Gene3D" id="2.120.10.80">
    <property type="entry name" value="Kelch-type beta propeller"/>
    <property type="match status" value="2"/>
</dbReference>
<dbReference type="SUPFAM" id="SSF49265">
    <property type="entry name" value="Fibronectin type III"/>
    <property type="match status" value="1"/>
</dbReference>
<keyword evidence="12" id="KW-0539">Nucleus</keyword>
<dbReference type="EnsemblMetazoa" id="CapteT168792">
    <property type="protein sequence ID" value="CapteP168792"/>
    <property type="gene ID" value="CapteG168792"/>
</dbReference>
<keyword evidence="8" id="KW-0832">Ubl conjugation</keyword>
<dbReference type="CDD" id="cd00063">
    <property type="entry name" value="FN3"/>
    <property type="match status" value="2"/>
</dbReference>
<dbReference type="InterPro" id="IPR013783">
    <property type="entry name" value="Ig-like_fold"/>
</dbReference>
<dbReference type="FunCoup" id="R7V1A3">
    <property type="interactions" value="1427"/>
</dbReference>
<evidence type="ECO:0000256" key="2">
    <source>
        <dbReference type="ARBA" id="ARBA00022441"/>
    </source>
</evidence>
<dbReference type="PROSITE" id="PS50853">
    <property type="entry name" value="FN3"/>
    <property type="match status" value="1"/>
</dbReference>
<dbReference type="EMBL" id="AMQN01005445">
    <property type="status" value="NOT_ANNOTATED_CDS"/>
    <property type="molecule type" value="Genomic_DNA"/>
</dbReference>
<keyword evidence="9" id="KW-0156">Chromatin regulator</keyword>
<dbReference type="EMBL" id="KB296055">
    <property type="protein sequence ID" value="ELU12324.1"/>
    <property type="molecule type" value="Genomic_DNA"/>
</dbReference>
<evidence type="ECO:0000256" key="16">
    <source>
        <dbReference type="SAM" id="MobiDB-lite"/>
    </source>
</evidence>
<evidence type="ECO:0000256" key="8">
    <source>
        <dbReference type="ARBA" id="ARBA00022843"/>
    </source>
</evidence>
<proteinExistence type="predicted"/>
<evidence type="ECO:0000256" key="4">
    <source>
        <dbReference type="ARBA" id="ARBA00022499"/>
    </source>
</evidence>
<keyword evidence="2" id="KW-0880">Kelch repeat</keyword>
<dbReference type="FunFam" id="2.60.40.10:FF:000259">
    <property type="entry name" value="Host cell factor 1 (Predicted)"/>
    <property type="match status" value="1"/>
</dbReference>